<dbReference type="AlphaFoldDB" id="A0A8X8D1A7"/>
<name>A0A8X8D1A7_POPTO</name>
<reference evidence="2" key="1">
    <citation type="journal article" date="2020" name="bioRxiv">
        <title>Hybrid origin of Populus tomentosa Carr. identified through genome sequencing and phylogenomic analysis.</title>
        <authorList>
            <person name="An X."/>
            <person name="Gao K."/>
            <person name="Chen Z."/>
            <person name="Li J."/>
            <person name="Yang X."/>
            <person name="Yang X."/>
            <person name="Zhou J."/>
            <person name="Guo T."/>
            <person name="Zhao T."/>
            <person name="Huang S."/>
            <person name="Miao D."/>
            <person name="Khan W.U."/>
            <person name="Rao P."/>
            <person name="Ye M."/>
            <person name="Lei B."/>
            <person name="Liao W."/>
            <person name="Wang J."/>
            <person name="Ji L."/>
            <person name="Li Y."/>
            <person name="Guo B."/>
            <person name="Mustafa N.S."/>
            <person name="Li S."/>
            <person name="Yun Q."/>
            <person name="Keller S.R."/>
            <person name="Mao J."/>
            <person name="Zhang R."/>
            <person name="Strauss S.H."/>
        </authorList>
    </citation>
    <scope>NUCLEOTIDE SEQUENCE</scope>
    <source>
        <strain evidence="2">GM15</strain>
        <tissue evidence="2">Leaf</tissue>
    </source>
</reference>
<dbReference type="PANTHER" id="PTHR12782">
    <property type="entry name" value="MICROSOMAL PROSTAGLANDIN E SYNTHASE-2"/>
    <property type="match status" value="1"/>
</dbReference>
<organism evidence="2 3">
    <name type="scientific">Populus tomentosa</name>
    <name type="common">Chinese white poplar</name>
    <dbReference type="NCBI Taxonomy" id="118781"/>
    <lineage>
        <taxon>Eukaryota</taxon>
        <taxon>Viridiplantae</taxon>
        <taxon>Streptophyta</taxon>
        <taxon>Embryophyta</taxon>
        <taxon>Tracheophyta</taxon>
        <taxon>Spermatophyta</taxon>
        <taxon>Magnoliopsida</taxon>
        <taxon>eudicotyledons</taxon>
        <taxon>Gunneridae</taxon>
        <taxon>Pentapetalae</taxon>
        <taxon>rosids</taxon>
        <taxon>fabids</taxon>
        <taxon>Malpighiales</taxon>
        <taxon>Salicaceae</taxon>
        <taxon>Saliceae</taxon>
        <taxon>Populus</taxon>
    </lineage>
</organism>
<evidence type="ECO:0000313" key="3">
    <source>
        <dbReference type="Proteomes" id="UP000886885"/>
    </source>
</evidence>
<feature type="domain" description="CCHC-type" evidence="1">
    <location>
        <begin position="17"/>
        <end position="33"/>
    </location>
</feature>
<sequence length="166" mass="18551">MLGEQKEKTKITSNGPQCYKCKGFGHYAVVCPTRDRKLVFICEKELTIMDDTKGGGTEEFAAKEEHLDASQLPSCVIHQILTGNKKELKTNQEWLRTNIAFRSPNVYAFQCNLSLLLVITISGSKPSLAVLAVFGVPRLIQYLKSGKDMVAHTRIGEWSSRMENAD</sequence>
<protein>
    <recommendedName>
        <fullName evidence="1">CCHC-type domain-containing protein</fullName>
    </recommendedName>
</protein>
<dbReference type="EMBL" id="JAAWWB010000004">
    <property type="protein sequence ID" value="KAG6783666.1"/>
    <property type="molecule type" value="Genomic_DNA"/>
</dbReference>
<dbReference type="OrthoDB" id="1742735at2759"/>
<evidence type="ECO:0000259" key="1">
    <source>
        <dbReference type="SMART" id="SM00343"/>
    </source>
</evidence>
<dbReference type="GO" id="GO:0050220">
    <property type="term" value="F:prostaglandin-E synthase activity"/>
    <property type="evidence" value="ECO:0007669"/>
    <property type="project" value="TreeGrafter"/>
</dbReference>
<evidence type="ECO:0000313" key="2">
    <source>
        <dbReference type="EMBL" id="KAG6783666.1"/>
    </source>
</evidence>
<dbReference type="Proteomes" id="UP000886885">
    <property type="component" value="Chromosome 2D"/>
</dbReference>
<dbReference type="GO" id="GO:0003676">
    <property type="term" value="F:nucleic acid binding"/>
    <property type="evidence" value="ECO:0007669"/>
    <property type="project" value="InterPro"/>
</dbReference>
<dbReference type="SMART" id="SM00343">
    <property type="entry name" value="ZnF_C2HC"/>
    <property type="match status" value="1"/>
</dbReference>
<dbReference type="InterPro" id="IPR001878">
    <property type="entry name" value="Znf_CCHC"/>
</dbReference>
<accession>A0A8X8D1A7</accession>
<dbReference type="PANTHER" id="PTHR12782:SF11">
    <property type="entry name" value="PROSTAGLANDIN E SYNTHASE 2"/>
    <property type="match status" value="1"/>
</dbReference>
<gene>
    <name evidence="2" type="ORF">POTOM_009329</name>
</gene>
<dbReference type="GO" id="GO:0008270">
    <property type="term" value="F:zinc ion binding"/>
    <property type="evidence" value="ECO:0007669"/>
    <property type="project" value="InterPro"/>
</dbReference>
<proteinExistence type="predicted"/>
<comment type="caution">
    <text evidence="2">The sequence shown here is derived from an EMBL/GenBank/DDBJ whole genome shotgun (WGS) entry which is preliminary data.</text>
</comment>
<dbReference type="GO" id="GO:0005739">
    <property type="term" value="C:mitochondrion"/>
    <property type="evidence" value="ECO:0007669"/>
    <property type="project" value="TreeGrafter"/>
</dbReference>
<keyword evidence="3" id="KW-1185">Reference proteome</keyword>